<dbReference type="PANTHER" id="PTHR33964:SF1">
    <property type="entry name" value="RE45066P"/>
    <property type="match status" value="1"/>
</dbReference>
<feature type="chain" id="PRO_5001830627" description="DUF19 domain-containing protein" evidence="1">
    <location>
        <begin position="18"/>
        <end position="205"/>
    </location>
</feature>
<protein>
    <recommendedName>
        <fullName evidence="4">DUF19 domain-containing protein</fullName>
    </recommendedName>
</protein>
<dbReference type="OMA" id="ESETNCG"/>
<dbReference type="OrthoDB" id="6411972at2759"/>
<organism evidence="2 3">
    <name type="scientific">Stegodyphus mimosarum</name>
    <name type="common">African social velvet spider</name>
    <dbReference type="NCBI Taxonomy" id="407821"/>
    <lineage>
        <taxon>Eukaryota</taxon>
        <taxon>Metazoa</taxon>
        <taxon>Ecdysozoa</taxon>
        <taxon>Arthropoda</taxon>
        <taxon>Chelicerata</taxon>
        <taxon>Arachnida</taxon>
        <taxon>Araneae</taxon>
        <taxon>Araneomorphae</taxon>
        <taxon>Entelegynae</taxon>
        <taxon>Eresoidea</taxon>
        <taxon>Eresidae</taxon>
        <taxon>Stegodyphus</taxon>
    </lineage>
</organism>
<evidence type="ECO:0000313" key="2">
    <source>
        <dbReference type="EMBL" id="KFM78343.1"/>
    </source>
</evidence>
<gene>
    <name evidence="2" type="ORF">X975_10662</name>
</gene>
<sequence>MILYIILITVGAGLSTAQENPLKCSGLEFVTCAFLVDQDKVGGTGLVENEEVLDRKCEKAKPILKCLKDFAENCPTTSLNHIMQFFKDQYATISKICDKNDDLRKRYLANAKCLNKHRGRTESKCGGLLEFDEAETLNKEHCVSQEKTFKCTYAESETNCGEQALSLLKEVLSPVTKLLKTICSDFQFLYLNMLPQFQSMFFVLY</sequence>
<name>A0A087ULV4_STEMI</name>
<feature type="signal peptide" evidence="1">
    <location>
        <begin position="1"/>
        <end position="17"/>
    </location>
</feature>
<keyword evidence="3" id="KW-1185">Reference proteome</keyword>
<evidence type="ECO:0008006" key="4">
    <source>
        <dbReference type="Google" id="ProtNLM"/>
    </source>
</evidence>
<evidence type="ECO:0000313" key="3">
    <source>
        <dbReference type="Proteomes" id="UP000054359"/>
    </source>
</evidence>
<dbReference type="AlphaFoldDB" id="A0A087ULV4"/>
<proteinExistence type="predicted"/>
<dbReference type="PANTHER" id="PTHR33964">
    <property type="entry name" value="RE45066P-RELATED"/>
    <property type="match status" value="1"/>
</dbReference>
<accession>A0A087ULV4</accession>
<reference evidence="2 3" key="1">
    <citation type="submission" date="2013-11" db="EMBL/GenBank/DDBJ databases">
        <title>Genome sequencing of Stegodyphus mimosarum.</title>
        <authorList>
            <person name="Bechsgaard J."/>
        </authorList>
    </citation>
    <scope>NUCLEOTIDE SEQUENCE [LARGE SCALE GENOMIC DNA]</scope>
</reference>
<dbReference type="Proteomes" id="UP000054359">
    <property type="component" value="Unassembled WGS sequence"/>
</dbReference>
<dbReference type="EMBL" id="KK120468">
    <property type="protein sequence ID" value="KFM78343.1"/>
    <property type="molecule type" value="Genomic_DNA"/>
</dbReference>
<evidence type="ECO:0000256" key="1">
    <source>
        <dbReference type="SAM" id="SignalP"/>
    </source>
</evidence>
<feature type="non-terminal residue" evidence="2">
    <location>
        <position position="205"/>
    </location>
</feature>
<keyword evidence="1" id="KW-0732">Signal</keyword>